<name>A0A829H5L0_LACPA</name>
<dbReference type="PANTHER" id="PTHR42853">
    <property type="entry name" value="ACETYL-COENZYME A CARBOXYLASE CARBOXYL TRANSFERASE SUBUNIT ALPHA"/>
    <property type="match status" value="1"/>
</dbReference>
<keyword evidence="6" id="KW-0276">Fatty acid metabolism</keyword>
<dbReference type="Gene3D" id="3.90.226.10">
    <property type="entry name" value="2-enoyl-CoA Hydratase, Chain A, domain 1"/>
    <property type="match status" value="1"/>
</dbReference>
<evidence type="ECO:0000256" key="6">
    <source>
        <dbReference type="ARBA" id="ARBA00022832"/>
    </source>
</evidence>
<dbReference type="GO" id="GO:0006633">
    <property type="term" value="P:fatty acid biosynthetic process"/>
    <property type="evidence" value="ECO:0007669"/>
    <property type="project" value="UniProtKB-KW"/>
</dbReference>
<dbReference type="GO" id="GO:0005524">
    <property type="term" value="F:ATP binding"/>
    <property type="evidence" value="ECO:0007669"/>
    <property type="project" value="UniProtKB-KW"/>
</dbReference>
<evidence type="ECO:0000256" key="7">
    <source>
        <dbReference type="ARBA" id="ARBA00022840"/>
    </source>
</evidence>
<feature type="non-terminal residue" evidence="12">
    <location>
        <position position="109"/>
    </location>
</feature>
<dbReference type="InterPro" id="IPR029045">
    <property type="entry name" value="ClpP/crotonase-like_dom_sf"/>
</dbReference>
<evidence type="ECO:0000256" key="1">
    <source>
        <dbReference type="ARBA" id="ARBA00004956"/>
    </source>
</evidence>
<evidence type="ECO:0000256" key="4">
    <source>
        <dbReference type="ARBA" id="ARBA00022679"/>
    </source>
</evidence>
<evidence type="ECO:0000256" key="8">
    <source>
        <dbReference type="ARBA" id="ARBA00023098"/>
    </source>
</evidence>
<dbReference type="GO" id="GO:0016743">
    <property type="term" value="F:carboxyl- or carbamoyltransferase activity"/>
    <property type="evidence" value="ECO:0007669"/>
    <property type="project" value="InterPro"/>
</dbReference>
<dbReference type="UniPathway" id="UPA00655">
    <property type="reaction ID" value="UER00711"/>
</dbReference>
<dbReference type="GO" id="GO:0003989">
    <property type="term" value="F:acetyl-CoA carboxylase activity"/>
    <property type="evidence" value="ECO:0007669"/>
    <property type="project" value="InterPro"/>
</dbReference>
<evidence type="ECO:0000259" key="11">
    <source>
        <dbReference type="PROSITE" id="PS50989"/>
    </source>
</evidence>
<comment type="pathway">
    <text evidence="1">Lipid metabolism; malonyl-CoA biosynthesis; malonyl-CoA from acetyl-CoA: step 1/1.</text>
</comment>
<proteinExistence type="predicted"/>
<evidence type="ECO:0000313" key="12">
    <source>
        <dbReference type="EMBL" id="EPC71787.1"/>
    </source>
</evidence>
<dbReference type="Pfam" id="PF03255">
    <property type="entry name" value="ACCA"/>
    <property type="match status" value="1"/>
</dbReference>
<dbReference type="PROSITE" id="PS50989">
    <property type="entry name" value="COA_CT_CTER"/>
    <property type="match status" value="1"/>
</dbReference>
<sequence>MTDKETLAYETVQAARAPRPYRTRELINGLVTNFHEFHGDRSSHDDPAVIGGIGWLDQQAVTVIATDKGQDLTERLQTHFGSPEPWGYRKALRLMKQAAKFHRPIVTLI</sequence>
<dbReference type="PANTHER" id="PTHR42853:SF3">
    <property type="entry name" value="ACETYL-COENZYME A CARBOXYLASE CARBOXYL TRANSFERASE SUBUNIT ALPHA, CHLOROPLASTIC"/>
    <property type="match status" value="1"/>
</dbReference>
<keyword evidence="5" id="KW-0547">Nucleotide-binding</keyword>
<dbReference type="InterPro" id="IPR011763">
    <property type="entry name" value="COA_CT_C"/>
</dbReference>
<dbReference type="EMBL" id="ANKE01000539">
    <property type="protein sequence ID" value="EPC71787.1"/>
    <property type="molecule type" value="Genomic_DNA"/>
</dbReference>
<dbReference type="InterPro" id="IPR001095">
    <property type="entry name" value="Acetyl_CoA_COase_a_su"/>
</dbReference>
<gene>
    <name evidence="12" type="ORF">Lpp41_11151</name>
</gene>
<evidence type="ECO:0000256" key="3">
    <source>
        <dbReference type="ARBA" id="ARBA00022516"/>
    </source>
</evidence>
<keyword evidence="7" id="KW-0067">ATP-binding</keyword>
<evidence type="ECO:0000256" key="9">
    <source>
        <dbReference type="ARBA" id="ARBA00023160"/>
    </source>
</evidence>
<dbReference type="EC" id="2.1.3.15" evidence="2"/>
<dbReference type="SUPFAM" id="SSF52096">
    <property type="entry name" value="ClpP/crotonase"/>
    <property type="match status" value="1"/>
</dbReference>
<organism evidence="12 13">
    <name type="scientific">Lacticaseibacillus paracasei subsp. paracasei Lpp41</name>
    <dbReference type="NCBI Taxonomy" id="1256208"/>
    <lineage>
        <taxon>Bacteria</taxon>
        <taxon>Bacillati</taxon>
        <taxon>Bacillota</taxon>
        <taxon>Bacilli</taxon>
        <taxon>Lactobacillales</taxon>
        <taxon>Lactobacillaceae</taxon>
        <taxon>Lacticaseibacillus</taxon>
    </lineage>
</organism>
<dbReference type="AlphaFoldDB" id="A0A829H5L0"/>
<protein>
    <recommendedName>
        <fullName evidence="2">acetyl-CoA carboxytransferase</fullName>
        <ecNumber evidence="2">2.1.3.15</ecNumber>
    </recommendedName>
</protein>
<evidence type="ECO:0000256" key="5">
    <source>
        <dbReference type="ARBA" id="ARBA00022741"/>
    </source>
</evidence>
<keyword evidence="4" id="KW-0808">Transferase</keyword>
<dbReference type="Proteomes" id="UP000014244">
    <property type="component" value="Unassembled WGS sequence"/>
</dbReference>
<evidence type="ECO:0000313" key="13">
    <source>
        <dbReference type="Proteomes" id="UP000014244"/>
    </source>
</evidence>
<dbReference type="GO" id="GO:0009317">
    <property type="term" value="C:acetyl-CoA carboxylase complex"/>
    <property type="evidence" value="ECO:0007669"/>
    <property type="project" value="InterPro"/>
</dbReference>
<comment type="catalytic activity">
    <reaction evidence="10">
        <text>N(6)-carboxybiotinyl-L-lysyl-[protein] + acetyl-CoA = N(6)-biotinyl-L-lysyl-[protein] + malonyl-CoA</text>
        <dbReference type="Rhea" id="RHEA:54728"/>
        <dbReference type="Rhea" id="RHEA-COMP:10505"/>
        <dbReference type="Rhea" id="RHEA-COMP:10506"/>
        <dbReference type="ChEBI" id="CHEBI:57288"/>
        <dbReference type="ChEBI" id="CHEBI:57384"/>
        <dbReference type="ChEBI" id="CHEBI:83144"/>
        <dbReference type="ChEBI" id="CHEBI:83145"/>
        <dbReference type="EC" id="2.1.3.15"/>
    </reaction>
</comment>
<reference evidence="12 13" key="1">
    <citation type="journal article" date="2013" name="PLoS ONE">
        <title>Lactobacillus paracasei comparative genomics: towards species pan-genome definition and exploitation of diversity.</title>
        <authorList>
            <person name="Smokvina T."/>
            <person name="Wels M."/>
            <person name="Polka J."/>
            <person name="Chervaux C."/>
            <person name="Brisse S."/>
            <person name="Boekhorst J."/>
            <person name="van Hylckama Vlieg J.E."/>
            <person name="Siezen R.J."/>
        </authorList>
    </citation>
    <scope>NUCLEOTIDE SEQUENCE [LARGE SCALE GENOMIC DNA]</scope>
    <source>
        <strain evidence="12 13">Lpp41</strain>
    </source>
</reference>
<keyword evidence="3" id="KW-0444">Lipid biosynthesis</keyword>
<feature type="domain" description="CoA carboxyltransferase C-terminal" evidence="11">
    <location>
        <begin position="1"/>
        <end position="109"/>
    </location>
</feature>
<evidence type="ECO:0000256" key="2">
    <source>
        <dbReference type="ARBA" id="ARBA00011883"/>
    </source>
</evidence>
<dbReference type="GO" id="GO:2001295">
    <property type="term" value="P:malonyl-CoA biosynthetic process"/>
    <property type="evidence" value="ECO:0007669"/>
    <property type="project" value="UniProtKB-UniPathway"/>
</dbReference>
<comment type="caution">
    <text evidence="12">The sequence shown here is derived from an EMBL/GenBank/DDBJ whole genome shotgun (WGS) entry which is preliminary data.</text>
</comment>
<dbReference type="PRINTS" id="PR01069">
    <property type="entry name" value="ACCCTRFRASEA"/>
</dbReference>
<keyword evidence="9" id="KW-0275">Fatty acid biosynthesis</keyword>
<keyword evidence="8" id="KW-0443">Lipid metabolism</keyword>
<accession>A0A829H5L0</accession>
<evidence type="ECO:0000256" key="10">
    <source>
        <dbReference type="ARBA" id="ARBA00049152"/>
    </source>
</evidence>